<dbReference type="GO" id="GO:0009143">
    <property type="term" value="P:nucleoside triphosphate catabolic process"/>
    <property type="evidence" value="ECO:0007669"/>
    <property type="project" value="InterPro"/>
</dbReference>
<dbReference type="Pfam" id="PF12643">
    <property type="entry name" value="MazG-like"/>
    <property type="match status" value="1"/>
</dbReference>
<dbReference type="Gene3D" id="1.10.287.1080">
    <property type="entry name" value="MazG-like"/>
    <property type="match status" value="1"/>
</dbReference>
<reference evidence="1 3" key="2">
    <citation type="submission" date="2019-11" db="EMBL/GenBank/DDBJ databases">
        <title>Streptococcis sp. isolated from the respiratory tract of Marmot.</title>
        <authorList>
            <person name="Zhang G."/>
        </authorList>
    </citation>
    <scope>NUCLEOTIDE SEQUENCE [LARGE SCALE GENOMIC DNA]</scope>
    <source>
        <strain evidence="3">zg-86</strain>
        <strain evidence="1">Zg-86</strain>
    </source>
</reference>
<protein>
    <submittedName>
        <fullName evidence="2">Nucleotide pyrophosphohydrolase</fullName>
    </submittedName>
</protein>
<dbReference type="InterPro" id="IPR052555">
    <property type="entry name" value="dCTP_Pyrophosphatase"/>
</dbReference>
<dbReference type="Proteomes" id="UP000435060">
    <property type="component" value="Unassembled WGS sequence"/>
</dbReference>
<name>A0A6I4RES1_9STRE</name>
<organism evidence="2 4">
    <name type="scientific">Streptococcus zhangguiae</name>
    <dbReference type="NCBI Taxonomy" id="2664091"/>
    <lineage>
        <taxon>Bacteria</taxon>
        <taxon>Bacillati</taxon>
        <taxon>Bacillota</taxon>
        <taxon>Bacilli</taxon>
        <taxon>Lactobacillales</taxon>
        <taxon>Streptococcaceae</taxon>
        <taxon>Streptococcus</taxon>
    </lineage>
</organism>
<reference evidence="2 4" key="1">
    <citation type="submission" date="2019-10" db="EMBL/GenBank/DDBJ databases">
        <title>Streptococcis sp, isolated from the respiratory tract of Marmot.</title>
        <authorList>
            <person name="Zhang G."/>
        </authorList>
    </citation>
    <scope>NUCLEOTIDE SEQUENCE [LARGE SCALE GENOMIC DNA]</scope>
    <source>
        <strain evidence="4">zg-70</strain>
        <strain evidence="2">Zg-70</strain>
    </source>
</reference>
<dbReference type="EMBL" id="WLCG01000006">
    <property type="protein sequence ID" value="MTB64375.1"/>
    <property type="molecule type" value="Genomic_DNA"/>
</dbReference>
<dbReference type="SUPFAM" id="SSF101386">
    <property type="entry name" value="all-alpha NTP pyrophosphatases"/>
    <property type="match status" value="1"/>
</dbReference>
<accession>A0A6I4RES1</accession>
<dbReference type="EMBL" id="WUBJ01000005">
    <property type="protein sequence ID" value="MWV56320.1"/>
    <property type="molecule type" value="Genomic_DNA"/>
</dbReference>
<comment type="caution">
    <text evidence="2">The sequence shown here is derived from an EMBL/GenBank/DDBJ whole genome shotgun (WGS) entry which is preliminary data.</text>
</comment>
<proteinExistence type="predicted"/>
<keyword evidence="3" id="KW-1185">Reference proteome</keyword>
<dbReference type="GO" id="GO:0047429">
    <property type="term" value="F:nucleoside triphosphate diphosphatase activity"/>
    <property type="evidence" value="ECO:0007669"/>
    <property type="project" value="InterPro"/>
</dbReference>
<dbReference type="InterPro" id="IPR025984">
    <property type="entry name" value="DCTPP"/>
</dbReference>
<dbReference type="PIRSF" id="PIRSF029826">
    <property type="entry name" value="UCP029826_pph"/>
    <property type="match status" value="1"/>
</dbReference>
<dbReference type="CDD" id="cd11537">
    <property type="entry name" value="NTP-PPase_RS21-C6_like"/>
    <property type="match status" value="1"/>
</dbReference>
<sequence length="115" mass="13564">MLVNHLMKQIDQFRDERNWRQFHNEKDLAISISLEASELLELFQWKSSEEVLQTNSLELKEELADVLIYSFMLASNLGCSVEEIMEEKLARNMEKYPVAESYGSKKKYTELRGEK</sequence>
<dbReference type="AlphaFoldDB" id="A0A6I4RES1"/>
<evidence type="ECO:0000313" key="4">
    <source>
        <dbReference type="Proteomes" id="UP000435423"/>
    </source>
</evidence>
<gene>
    <name evidence="1" type="ORF">GGG87_05120</name>
    <name evidence="2" type="ORF">GGH11_04960</name>
</gene>
<evidence type="ECO:0000313" key="1">
    <source>
        <dbReference type="EMBL" id="MTB64375.1"/>
    </source>
</evidence>
<dbReference type="PANTHER" id="PTHR46523:SF1">
    <property type="entry name" value="DCTP PYROPHOSPHATASE 1"/>
    <property type="match status" value="1"/>
</dbReference>
<dbReference type="PANTHER" id="PTHR46523">
    <property type="entry name" value="DCTP PYROPHOSPHATASE 1"/>
    <property type="match status" value="1"/>
</dbReference>
<evidence type="ECO:0000313" key="2">
    <source>
        <dbReference type="EMBL" id="MWV56320.1"/>
    </source>
</evidence>
<evidence type="ECO:0000313" key="3">
    <source>
        <dbReference type="Proteomes" id="UP000435060"/>
    </source>
</evidence>
<dbReference type="Proteomes" id="UP000435423">
    <property type="component" value="Unassembled WGS sequence"/>
</dbReference>